<keyword evidence="7" id="KW-1185">Reference proteome</keyword>
<sequence length="211" mass="22330">MSVTYDYIRDPQEIYRQSFAQIQAAADLSALPADIADVAIRIIHACGMPEVLDELAWTNDAAAKGRAALKAGAPIIADCRMAMDGIIRNRLPADNAVLCPLTDERVPDLALEIGNTRSAAAVELWREHLEGAVVVIGNAPTALFHLLEILHDGAPKPSLILGFPVGFVGAAESKEALIEANIGVPYMTLRGRRGGSAIASAALNAVAKDNQ</sequence>
<name>A0ABT4LK43_9PROT</name>
<evidence type="ECO:0000256" key="4">
    <source>
        <dbReference type="ARBA" id="ARBA00023235"/>
    </source>
</evidence>
<gene>
    <name evidence="6" type="ORF">O4H49_08045</name>
</gene>
<dbReference type="GO" id="GO:0016993">
    <property type="term" value="F:precorrin-8X methylmutase activity"/>
    <property type="evidence" value="ECO:0007669"/>
    <property type="project" value="UniProtKB-EC"/>
</dbReference>
<proteinExistence type="inferred from homology"/>
<dbReference type="PANTHER" id="PTHR43588:SF1">
    <property type="entry name" value="COBALT-PRECORRIN-8 METHYLMUTASE"/>
    <property type="match status" value="1"/>
</dbReference>
<dbReference type="InterPro" id="IPR036588">
    <property type="entry name" value="CobH/CbiC_sf"/>
</dbReference>
<dbReference type="NCBIfam" id="NF006136">
    <property type="entry name" value="PRK08285.1"/>
    <property type="match status" value="1"/>
</dbReference>
<keyword evidence="4 6" id="KW-0413">Isomerase</keyword>
<dbReference type="Gene3D" id="3.40.50.10230">
    <property type="entry name" value="Cobalamin biosynthesis CobH/CbiC, precorrin-8X methylmutase"/>
    <property type="match status" value="1"/>
</dbReference>
<comment type="caution">
    <text evidence="6">The sequence shown here is derived from an EMBL/GenBank/DDBJ whole genome shotgun (WGS) entry which is preliminary data.</text>
</comment>
<accession>A0ABT4LK43</accession>
<dbReference type="SUPFAM" id="SSF63965">
    <property type="entry name" value="Precorrin-8X methylmutase CbiC/CobH"/>
    <property type="match status" value="1"/>
</dbReference>
<dbReference type="PANTHER" id="PTHR43588">
    <property type="entry name" value="COBALT-PRECORRIN-8 METHYLMUTASE"/>
    <property type="match status" value="1"/>
</dbReference>
<dbReference type="EC" id="5.4.99.61" evidence="6"/>
<dbReference type="InterPro" id="IPR003722">
    <property type="entry name" value="Cbl_synth_CobH/CbiC"/>
</dbReference>
<dbReference type="EMBL" id="JAPWGY010000002">
    <property type="protein sequence ID" value="MCZ4280726.1"/>
    <property type="molecule type" value="Genomic_DNA"/>
</dbReference>
<evidence type="ECO:0000259" key="5">
    <source>
        <dbReference type="Pfam" id="PF02570"/>
    </source>
</evidence>
<keyword evidence="3" id="KW-0169">Cobalamin biosynthesis</keyword>
<reference evidence="6" key="1">
    <citation type="submission" date="2022-12" db="EMBL/GenBank/DDBJ databases">
        <title>Bacterial isolates from different developmental stages of Nematostella vectensis.</title>
        <authorList>
            <person name="Fraune S."/>
        </authorList>
    </citation>
    <scope>NUCLEOTIDE SEQUENCE</scope>
    <source>
        <strain evidence="6">G21630-S1</strain>
    </source>
</reference>
<protein>
    <submittedName>
        <fullName evidence="6">Precorrin-8X methylmutase</fullName>
        <ecNumber evidence="6">5.4.99.61</ecNumber>
    </submittedName>
</protein>
<evidence type="ECO:0000313" key="7">
    <source>
        <dbReference type="Proteomes" id="UP001069802"/>
    </source>
</evidence>
<comment type="pathway">
    <text evidence="1">Cofactor biosynthesis; adenosylcobalamin biosynthesis.</text>
</comment>
<dbReference type="RefSeq" id="WP_269422909.1">
    <property type="nucleotide sequence ID" value="NZ_JAPWGY010000002.1"/>
</dbReference>
<comment type="similarity">
    <text evidence="2">Belongs to the CobH/CbiC family.</text>
</comment>
<evidence type="ECO:0000313" key="6">
    <source>
        <dbReference type="EMBL" id="MCZ4280726.1"/>
    </source>
</evidence>
<dbReference type="Pfam" id="PF02570">
    <property type="entry name" value="CbiC"/>
    <property type="match status" value="1"/>
</dbReference>
<evidence type="ECO:0000256" key="3">
    <source>
        <dbReference type="ARBA" id="ARBA00022573"/>
    </source>
</evidence>
<evidence type="ECO:0000256" key="1">
    <source>
        <dbReference type="ARBA" id="ARBA00004953"/>
    </source>
</evidence>
<organism evidence="6 7">
    <name type="scientific">Kiloniella laminariae</name>
    <dbReference type="NCBI Taxonomy" id="454162"/>
    <lineage>
        <taxon>Bacteria</taxon>
        <taxon>Pseudomonadati</taxon>
        <taxon>Pseudomonadota</taxon>
        <taxon>Alphaproteobacteria</taxon>
        <taxon>Rhodospirillales</taxon>
        <taxon>Kiloniellaceae</taxon>
        <taxon>Kiloniella</taxon>
    </lineage>
</organism>
<dbReference type="Proteomes" id="UP001069802">
    <property type="component" value="Unassembled WGS sequence"/>
</dbReference>
<feature type="domain" description="Cobalamin biosynthesis precorrin-8X methylmutase CobH/CbiC" evidence="5">
    <location>
        <begin position="13"/>
        <end position="207"/>
    </location>
</feature>
<evidence type="ECO:0000256" key="2">
    <source>
        <dbReference type="ARBA" id="ARBA00009774"/>
    </source>
</evidence>